<feature type="compositionally biased region" description="Basic and acidic residues" evidence="1">
    <location>
        <begin position="158"/>
        <end position="169"/>
    </location>
</feature>
<accession>A0A067QNJ8</accession>
<protein>
    <submittedName>
        <fullName evidence="2">Uncharacterized protein</fullName>
    </submittedName>
</protein>
<gene>
    <name evidence="2" type="ORF">L798_14657</name>
</gene>
<feature type="region of interest" description="Disordered" evidence="1">
    <location>
        <begin position="90"/>
        <end position="133"/>
    </location>
</feature>
<dbReference type="InParanoid" id="A0A067QNJ8"/>
<feature type="compositionally biased region" description="Low complexity" evidence="1">
    <location>
        <begin position="180"/>
        <end position="199"/>
    </location>
</feature>
<reference evidence="2 3" key="1">
    <citation type="journal article" date="2014" name="Nat. Commun.">
        <title>Molecular traces of alternative social organization in a termite genome.</title>
        <authorList>
            <person name="Terrapon N."/>
            <person name="Li C."/>
            <person name="Robertson H.M."/>
            <person name="Ji L."/>
            <person name="Meng X."/>
            <person name="Booth W."/>
            <person name="Chen Z."/>
            <person name="Childers C.P."/>
            <person name="Glastad K.M."/>
            <person name="Gokhale K."/>
            <person name="Gowin J."/>
            <person name="Gronenberg W."/>
            <person name="Hermansen R.A."/>
            <person name="Hu H."/>
            <person name="Hunt B.G."/>
            <person name="Huylmans A.K."/>
            <person name="Khalil S.M."/>
            <person name="Mitchell R.D."/>
            <person name="Munoz-Torres M.C."/>
            <person name="Mustard J.A."/>
            <person name="Pan H."/>
            <person name="Reese J.T."/>
            <person name="Scharf M.E."/>
            <person name="Sun F."/>
            <person name="Vogel H."/>
            <person name="Xiao J."/>
            <person name="Yang W."/>
            <person name="Yang Z."/>
            <person name="Yang Z."/>
            <person name="Zhou J."/>
            <person name="Zhu J."/>
            <person name="Brent C.S."/>
            <person name="Elsik C.G."/>
            <person name="Goodisman M.A."/>
            <person name="Liberles D.A."/>
            <person name="Roe R.M."/>
            <person name="Vargo E.L."/>
            <person name="Vilcinskas A."/>
            <person name="Wang J."/>
            <person name="Bornberg-Bauer E."/>
            <person name="Korb J."/>
            <person name="Zhang G."/>
            <person name="Liebig J."/>
        </authorList>
    </citation>
    <scope>NUCLEOTIDE SEQUENCE [LARGE SCALE GENOMIC DNA]</scope>
    <source>
        <tissue evidence="2">Whole organism</tissue>
    </source>
</reference>
<name>A0A067QNJ8_ZOONE</name>
<evidence type="ECO:0000313" key="3">
    <source>
        <dbReference type="Proteomes" id="UP000027135"/>
    </source>
</evidence>
<evidence type="ECO:0000256" key="1">
    <source>
        <dbReference type="SAM" id="MobiDB-lite"/>
    </source>
</evidence>
<keyword evidence="3" id="KW-1185">Reference proteome</keyword>
<feature type="region of interest" description="Disordered" evidence="1">
    <location>
        <begin position="153"/>
        <end position="221"/>
    </location>
</feature>
<organism evidence="2 3">
    <name type="scientific">Zootermopsis nevadensis</name>
    <name type="common">Dampwood termite</name>
    <dbReference type="NCBI Taxonomy" id="136037"/>
    <lineage>
        <taxon>Eukaryota</taxon>
        <taxon>Metazoa</taxon>
        <taxon>Ecdysozoa</taxon>
        <taxon>Arthropoda</taxon>
        <taxon>Hexapoda</taxon>
        <taxon>Insecta</taxon>
        <taxon>Pterygota</taxon>
        <taxon>Neoptera</taxon>
        <taxon>Polyneoptera</taxon>
        <taxon>Dictyoptera</taxon>
        <taxon>Blattodea</taxon>
        <taxon>Blattoidea</taxon>
        <taxon>Termitoidae</taxon>
        <taxon>Termopsidae</taxon>
        <taxon>Zootermopsis</taxon>
    </lineage>
</organism>
<evidence type="ECO:0000313" key="2">
    <source>
        <dbReference type="EMBL" id="KDR11072.1"/>
    </source>
</evidence>
<proteinExistence type="predicted"/>
<dbReference type="Proteomes" id="UP000027135">
    <property type="component" value="Unassembled WGS sequence"/>
</dbReference>
<feature type="region of interest" description="Disordered" evidence="1">
    <location>
        <begin position="1"/>
        <end position="26"/>
    </location>
</feature>
<feature type="compositionally biased region" description="Basic and acidic residues" evidence="1">
    <location>
        <begin position="211"/>
        <end position="221"/>
    </location>
</feature>
<dbReference type="EMBL" id="KK853123">
    <property type="protein sequence ID" value="KDR11072.1"/>
    <property type="molecule type" value="Genomic_DNA"/>
</dbReference>
<sequence>MVSYPSSIQEPRSPINSYGQPTSPYAAVSSETNYANSGFQTEYQNQFYNHAALTPAADTSARQSTYSLPQQHNIQSQLDGTSLEYASYQSEQTGPYSHHIYPTSHSGPFPDTSRSDTDVPSDDTPSKQRSDFLPSTLAAATGAGYSRVVFQRSQPETPPHDHEPARQAESEFDLLATSTSDVAQSTGSSTSSADESALSPKDSQLHKGNGLHRETNEFLMG</sequence>
<dbReference type="AlphaFoldDB" id="A0A067QNJ8"/>